<dbReference type="PANTHER" id="PTHR30483">
    <property type="entry name" value="LEUCINE-SPECIFIC-BINDING PROTEIN"/>
    <property type="match status" value="1"/>
</dbReference>
<dbReference type="Pfam" id="PF13458">
    <property type="entry name" value="Peripla_BP_6"/>
    <property type="match status" value="1"/>
</dbReference>
<dbReference type="InterPro" id="IPR028081">
    <property type="entry name" value="Leu-bd"/>
</dbReference>
<dbReference type="InterPro" id="IPR028082">
    <property type="entry name" value="Peripla_BP_I"/>
</dbReference>
<dbReference type="KEGG" id="amol:AMOL_2049"/>
<dbReference type="EMBL" id="CP032098">
    <property type="protein sequence ID" value="AXX93003.1"/>
    <property type="molecule type" value="Genomic_DNA"/>
</dbReference>
<evidence type="ECO:0000259" key="3">
    <source>
        <dbReference type="Pfam" id="PF13458"/>
    </source>
</evidence>
<proteinExistence type="inferred from homology"/>
<protein>
    <submittedName>
        <fullName evidence="4">Periplasmic ligand-binding domain-containing protein</fullName>
    </submittedName>
</protein>
<feature type="domain" description="Leucine-binding protein" evidence="3">
    <location>
        <begin position="25"/>
        <end position="355"/>
    </location>
</feature>
<accession>A0AB33GZ20</accession>
<sequence length="363" mass="41943">MKKRILLIFIIIIIIYFFCNDNKQTIKIGFISSLSGKYSSIGHNILNGFKLGFDEIDNKIGDKYIQIVVKDDYQDENQTKKIVDDFLSSNIKIIIGNSTSAMTKITLNKLKNKEDTLLISVNSSSENFSKKDDNFIRLQAAINSKMYDPLSKYLINNHNKKMQIIYDSSNNLYSQNVIKSLKESFENKFNGKIVSLFKLENNYNNILKKLDTSSSIFIIANSIDTAKLIQIFKLKRIKQIIASSGWAKDYQFIEEGGKAVEGVLFSTGYDNMSKEKQYLKFKNRYIKVFNEKPSSASIQAYETAKILKEALRYSTNAKDIKKYILTKKIFKGLQGEIEFDRYGDIKRNYILVEVNNQEFKLKR</sequence>
<dbReference type="Proteomes" id="UP000262712">
    <property type="component" value="Chromosome"/>
</dbReference>
<evidence type="ECO:0000256" key="2">
    <source>
        <dbReference type="ARBA" id="ARBA00022729"/>
    </source>
</evidence>
<gene>
    <name evidence="4" type="ORF">AMOL_2049</name>
</gene>
<dbReference type="InterPro" id="IPR051010">
    <property type="entry name" value="BCAA_transport"/>
</dbReference>
<evidence type="ECO:0000256" key="1">
    <source>
        <dbReference type="ARBA" id="ARBA00010062"/>
    </source>
</evidence>
<evidence type="ECO:0000313" key="5">
    <source>
        <dbReference type="Proteomes" id="UP000262712"/>
    </source>
</evidence>
<comment type="similarity">
    <text evidence="1">Belongs to the leucine-binding protein family.</text>
</comment>
<dbReference type="RefSeq" id="WP_164997070.1">
    <property type="nucleotide sequence ID" value="NZ_CP032098.1"/>
</dbReference>
<organism evidence="4 5">
    <name type="scientific">Malaciobacter molluscorum LMG 25693</name>
    <dbReference type="NCBI Taxonomy" id="870501"/>
    <lineage>
        <taxon>Bacteria</taxon>
        <taxon>Pseudomonadati</taxon>
        <taxon>Campylobacterota</taxon>
        <taxon>Epsilonproteobacteria</taxon>
        <taxon>Campylobacterales</taxon>
        <taxon>Arcobacteraceae</taxon>
        <taxon>Malaciobacter</taxon>
    </lineage>
</organism>
<evidence type="ECO:0000313" key="4">
    <source>
        <dbReference type="EMBL" id="AXX93003.1"/>
    </source>
</evidence>
<dbReference type="PANTHER" id="PTHR30483:SF6">
    <property type="entry name" value="PERIPLASMIC BINDING PROTEIN OF ABC TRANSPORTER FOR NATURAL AMINO ACIDS"/>
    <property type="match status" value="1"/>
</dbReference>
<dbReference type="SUPFAM" id="SSF53822">
    <property type="entry name" value="Periplasmic binding protein-like I"/>
    <property type="match status" value="1"/>
</dbReference>
<reference evidence="4 5" key="1">
    <citation type="submission" date="2018-08" db="EMBL/GenBank/DDBJ databases">
        <title>Complete genome of the Arcobacter molluscorum type strain LMG 25693.</title>
        <authorList>
            <person name="Miller W.G."/>
            <person name="Yee E."/>
            <person name="Bono J.L."/>
        </authorList>
    </citation>
    <scope>NUCLEOTIDE SEQUENCE [LARGE SCALE GENOMIC DNA]</scope>
    <source>
        <strain evidence="4 5">CECT 7696</strain>
    </source>
</reference>
<keyword evidence="2" id="KW-0732">Signal</keyword>
<dbReference type="AlphaFoldDB" id="A0AB33GZ20"/>
<name>A0AB33GZ20_9BACT</name>
<dbReference type="Gene3D" id="3.40.50.2300">
    <property type="match status" value="2"/>
</dbReference>